<feature type="transmembrane region" description="Helical" evidence="2">
    <location>
        <begin position="181"/>
        <end position="199"/>
    </location>
</feature>
<comment type="caution">
    <text evidence="3">The sequence shown here is derived from an EMBL/GenBank/DDBJ whole genome shotgun (WGS) entry which is preliminary data.</text>
</comment>
<sequence>MPESDESTARGGAGTEAPEEPAAPSVPEGQAERPVLPPVREWWSIGARDSLILLGAVLVIGSLALKVYALRQAYFVEDDFLFVGNAASTTLTFGYLTDLHKGHLMPGALLLAYAQTAVSPYNWPLTAGVMLAFQAASSVAMFRLLWVVFGRRWFILTPLVVYVFAPLTLPVLTWWSAALNAVPFQLAIVLALLWTVHYLRTADPRYAWWAAGAVVFGMAFSVKAMFLPPLLFVVAAAFFTPGRLPRSLWRAFDANRGYWLGMAALTVGHLLLYLAKQESAEGEGAGVPKAGVAWDMSRRLLGETFPVGAAGGPLQWGPVTPAGGLLDPGAVVLAASWSALAVVVLLSVAFRRRGWRAWALLAGYVVCVDVVPTLIARGRYEEMVGYDPRYVADAALVFAVCLAFAFMAAEGEEREDADGSVYRRRPPLARVRDLAVVGTAGFLAAAVYSGYTYADTLSGDRVRWYVDTVRTSLRAVPEEAGIYPRPVPGDIVLPWNGPRRLSSHLLAPLAGEGVRGRIENPRPSDYPMVFNDAGFLVGAKPGPGSAFFGPPEGEKCIATFGGTAKWEIESLGGPSLVVGIAYKAKEETKATIVVGDAWVPVTLPAAPKGGTWYVPVEGAGTQLLLTTEENAVCMNWVTHGELVPATEGNPWEEGEDGKGDEDGDGGKGEKAGKDGKDGKSENGKSGDGGEDEDAEGQGDDGAD</sequence>
<organism evidence="3 4">
    <name type="scientific">Murinocardiopsis flavida</name>
    <dbReference type="NCBI Taxonomy" id="645275"/>
    <lineage>
        <taxon>Bacteria</taxon>
        <taxon>Bacillati</taxon>
        <taxon>Actinomycetota</taxon>
        <taxon>Actinomycetes</taxon>
        <taxon>Streptosporangiales</taxon>
        <taxon>Nocardiopsidaceae</taxon>
        <taxon>Murinocardiopsis</taxon>
    </lineage>
</organism>
<feature type="transmembrane region" description="Helical" evidence="2">
    <location>
        <begin position="390"/>
        <end position="410"/>
    </location>
</feature>
<reference evidence="3 4" key="1">
    <citation type="submission" date="2018-03" db="EMBL/GenBank/DDBJ databases">
        <title>Genomic Encyclopedia of Archaeal and Bacterial Type Strains, Phase II (KMG-II): from individual species to whole genera.</title>
        <authorList>
            <person name="Goeker M."/>
        </authorList>
    </citation>
    <scope>NUCLEOTIDE SEQUENCE [LARGE SCALE GENOMIC DNA]</scope>
    <source>
        <strain evidence="3 4">DSM 45312</strain>
    </source>
</reference>
<feature type="compositionally biased region" description="Basic and acidic residues" evidence="1">
    <location>
        <begin position="664"/>
        <end position="684"/>
    </location>
</feature>
<feature type="region of interest" description="Disordered" evidence="1">
    <location>
        <begin position="1"/>
        <end position="33"/>
    </location>
</feature>
<evidence type="ECO:0000256" key="2">
    <source>
        <dbReference type="SAM" id="Phobius"/>
    </source>
</evidence>
<keyword evidence="2" id="KW-1133">Transmembrane helix</keyword>
<gene>
    <name evidence="3" type="ORF">CLV63_109169</name>
</gene>
<feature type="compositionally biased region" description="Acidic residues" evidence="1">
    <location>
        <begin position="650"/>
        <end position="663"/>
    </location>
</feature>
<proteinExistence type="predicted"/>
<feature type="transmembrane region" description="Helical" evidence="2">
    <location>
        <begin position="330"/>
        <end position="350"/>
    </location>
</feature>
<keyword evidence="2" id="KW-0472">Membrane</keyword>
<evidence type="ECO:0000313" key="4">
    <source>
        <dbReference type="Proteomes" id="UP000240542"/>
    </source>
</evidence>
<feature type="transmembrane region" description="Helical" evidence="2">
    <location>
        <begin position="50"/>
        <end position="68"/>
    </location>
</feature>
<feature type="transmembrane region" description="Helical" evidence="2">
    <location>
        <begin position="357"/>
        <end position="378"/>
    </location>
</feature>
<name>A0A2P8DIW4_9ACTN</name>
<keyword evidence="4" id="KW-1185">Reference proteome</keyword>
<dbReference type="Proteomes" id="UP000240542">
    <property type="component" value="Unassembled WGS sequence"/>
</dbReference>
<feature type="transmembrane region" description="Helical" evidence="2">
    <location>
        <begin position="431"/>
        <end position="451"/>
    </location>
</feature>
<accession>A0A2P8DIW4</accession>
<keyword evidence="2" id="KW-0812">Transmembrane</keyword>
<feature type="transmembrane region" description="Helical" evidence="2">
    <location>
        <begin position="206"/>
        <end position="222"/>
    </location>
</feature>
<feature type="compositionally biased region" description="Acidic residues" evidence="1">
    <location>
        <begin position="688"/>
        <end position="703"/>
    </location>
</feature>
<evidence type="ECO:0008006" key="5">
    <source>
        <dbReference type="Google" id="ProtNLM"/>
    </source>
</evidence>
<feature type="transmembrane region" description="Helical" evidence="2">
    <location>
        <begin position="153"/>
        <end position="175"/>
    </location>
</feature>
<feature type="region of interest" description="Disordered" evidence="1">
    <location>
        <begin position="643"/>
        <end position="703"/>
    </location>
</feature>
<dbReference type="AlphaFoldDB" id="A0A2P8DIW4"/>
<protein>
    <recommendedName>
        <fullName evidence="5">4-amino-4-deoxy-L-arabinose transferase-like glycosyltransferase</fullName>
    </recommendedName>
</protein>
<feature type="compositionally biased region" description="Low complexity" evidence="1">
    <location>
        <begin position="20"/>
        <end position="29"/>
    </location>
</feature>
<evidence type="ECO:0000313" key="3">
    <source>
        <dbReference type="EMBL" id="PSK97165.1"/>
    </source>
</evidence>
<feature type="transmembrane region" description="Helical" evidence="2">
    <location>
        <begin position="125"/>
        <end position="146"/>
    </location>
</feature>
<dbReference type="EMBL" id="PYGA01000009">
    <property type="protein sequence ID" value="PSK97165.1"/>
    <property type="molecule type" value="Genomic_DNA"/>
</dbReference>
<dbReference type="RefSeq" id="WP_211301308.1">
    <property type="nucleotide sequence ID" value="NZ_PYGA01000009.1"/>
</dbReference>
<evidence type="ECO:0000256" key="1">
    <source>
        <dbReference type="SAM" id="MobiDB-lite"/>
    </source>
</evidence>